<organism evidence="12 13">
    <name type="scientific">Tubulinosema ratisbonensis</name>
    <dbReference type="NCBI Taxonomy" id="291195"/>
    <lineage>
        <taxon>Eukaryota</taxon>
        <taxon>Fungi</taxon>
        <taxon>Fungi incertae sedis</taxon>
        <taxon>Microsporidia</taxon>
        <taxon>Tubulinosematoidea</taxon>
        <taxon>Tubulinosematidae</taxon>
        <taxon>Tubulinosema</taxon>
    </lineage>
</organism>
<dbReference type="Gene3D" id="3.30.200.20">
    <property type="entry name" value="Phosphorylase Kinase, domain 1"/>
    <property type="match status" value="1"/>
</dbReference>
<evidence type="ECO:0000256" key="8">
    <source>
        <dbReference type="ARBA" id="ARBA00022840"/>
    </source>
</evidence>
<dbReference type="InterPro" id="IPR022495">
    <property type="entry name" value="Bud32"/>
</dbReference>
<evidence type="ECO:0000256" key="4">
    <source>
        <dbReference type="ARBA" id="ARBA00022679"/>
    </source>
</evidence>
<dbReference type="InterPro" id="IPR000719">
    <property type="entry name" value="Prot_kinase_dom"/>
</dbReference>
<dbReference type="PANTHER" id="PTHR12209:SF0">
    <property type="entry name" value="EKC_KEOPS COMPLEX SUBUNIT TP53RK"/>
    <property type="match status" value="1"/>
</dbReference>
<dbReference type="GO" id="GO:0008033">
    <property type="term" value="P:tRNA processing"/>
    <property type="evidence" value="ECO:0007669"/>
    <property type="project" value="UniProtKB-KW"/>
</dbReference>
<comment type="catalytic activity">
    <reaction evidence="9">
        <text>L-threonyl-[protein] + ATP = O-phospho-L-threonyl-[protein] + ADP + H(+)</text>
        <dbReference type="Rhea" id="RHEA:46608"/>
        <dbReference type="Rhea" id="RHEA-COMP:11060"/>
        <dbReference type="Rhea" id="RHEA-COMP:11605"/>
        <dbReference type="ChEBI" id="CHEBI:15378"/>
        <dbReference type="ChEBI" id="CHEBI:30013"/>
        <dbReference type="ChEBI" id="CHEBI:30616"/>
        <dbReference type="ChEBI" id="CHEBI:61977"/>
        <dbReference type="ChEBI" id="CHEBI:456216"/>
        <dbReference type="EC" id="2.7.11.1"/>
    </reaction>
</comment>
<gene>
    <name evidence="12" type="ORF">TUBRATIS_004240</name>
</gene>
<keyword evidence="8" id="KW-0067">ATP-binding</keyword>
<name>A0A437API5_9MICR</name>
<dbReference type="AlphaFoldDB" id="A0A437API5"/>
<keyword evidence="4" id="KW-0808">Transferase</keyword>
<dbReference type="Pfam" id="PF01163">
    <property type="entry name" value="RIO1"/>
    <property type="match status" value="1"/>
</dbReference>
<evidence type="ECO:0000313" key="12">
    <source>
        <dbReference type="EMBL" id="RVD93059.1"/>
    </source>
</evidence>
<dbReference type="SUPFAM" id="SSF56112">
    <property type="entry name" value="Protein kinase-like (PK-like)"/>
    <property type="match status" value="1"/>
</dbReference>
<evidence type="ECO:0000256" key="10">
    <source>
        <dbReference type="ARBA" id="ARBA00048679"/>
    </source>
</evidence>
<keyword evidence="5" id="KW-0819">tRNA processing</keyword>
<evidence type="ECO:0000256" key="7">
    <source>
        <dbReference type="ARBA" id="ARBA00022777"/>
    </source>
</evidence>
<sequence length="201" mass="23312">MEGINLIAQGAEAKIYEYNDMILKYRLKKEYRHPELDTELIKLRTRAEKKILQKLSESGLPVPKVKKIPEELLKDPFSNFNTICMQKIIGIPLKKANLTYNLIYELGILVRKIHDMNIVHGDLTTNNFILADKIYVIDFGLAFHSMKDEDKAVDLYVLEKAFGCYHGDFTGFYEGYKESSVIDKLKEVRKRGRKRELCSFG</sequence>
<keyword evidence="7 12" id="KW-0418">Kinase</keyword>
<protein>
    <recommendedName>
        <fullName evidence="2">non-specific serine/threonine protein kinase</fullName>
        <ecNumber evidence="2">2.7.11.1</ecNumber>
    </recommendedName>
</protein>
<dbReference type="Proteomes" id="UP000282876">
    <property type="component" value="Unassembled WGS sequence"/>
</dbReference>
<keyword evidence="13" id="KW-1185">Reference proteome</keyword>
<evidence type="ECO:0000259" key="11">
    <source>
        <dbReference type="PROSITE" id="PS50011"/>
    </source>
</evidence>
<dbReference type="OrthoDB" id="3399at2759"/>
<evidence type="ECO:0000256" key="1">
    <source>
        <dbReference type="ARBA" id="ARBA00010630"/>
    </source>
</evidence>
<dbReference type="InterPro" id="IPR008266">
    <property type="entry name" value="Tyr_kinase_AS"/>
</dbReference>
<keyword evidence="3" id="KW-0723">Serine/threonine-protein kinase</keyword>
<evidence type="ECO:0000313" key="13">
    <source>
        <dbReference type="Proteomes" id="UP000282876"/>
    </source>
</evidence>
<evidence type="ECO:0000256" key="9">
    <source>
        <dbReference type="ARBA" id="ARBA00047899"/>
    </source>
</evidence>
<dbReference type="Gene3D" id="1.10.510.10">
    <property type="entry name" value="Transferase(Phosphotransferase) domain 1"/>
    <property type="match status" value="1"/>
</dbReference>
<dbReference type="GO" id="GO:0005524">
    <property type="term" value="F:ATP binding"/>
    <property type="evidence" value="ECO:0007669"/>
    <property type="project" value="UniProtKB-KW"/>
</dbReference>
<dbReference type="NCBIfam" id="TIGR03724">
    <property type="entry name" value="arch_bud32"/>
    <property type="match status" value="1"/>
</dbReference>
<dbReference type="PROSITE" id="PS00109">
    <property type="entry name" value="PROTEIN_KINASE_TYR"/>
    <property type="match status" value="1"/>
</dbReference>
<proteinExistence type="inferred from homology"/>
<dbReference type="STRING" id="291195.A0A437API5"/>
<evidence type="ECO:0000256" key="6">
    <source>
        <dbReference type="ARBA" id="ARBA00022741"/>
    </source>
</evidence>
<dbReference type="GO" id="GO:0004674">
    <property type="term" value="F:protein serine/threonine kinase activity"/>
    <property type="evidence" value="ECO:0007669"/>
    <property type="project" value="UniProtKB-KW"/>
</dbReference>
<comment type="catalytic activity">
    <reaction evidence="10">
        <text>L-seryl-[protein] + ATP = O-phospho-L-seryl-[protein] + ADP + H(+)</text>
        <dbReference type="Rhea" id="RHEA:17989"/>
        <dbReference type="Rhea" id="RHEA-COMP:9863"/>
        <dbReference type="Rhea" id="RHEA-COMP:11604"/>
        <dbReference type="ChEBI" id="CHEBI:15378"/>
        <dbReference type="ChEBI" id="CHEBI:29999"/>
        <dbReference type="ChEBI" id="CHEBI:30616"/>
        <dbReference type="ChEBI" id="CHEBI:83421"/>
        <dbReference type="ChEBI" id="CHEBI:456216"/>
        <dbReference type="EC" id="2.7.11.1"/>
    </reaction>
</comment>
<feature type="domain" description="Protein kinase" evidence="11">
    <location>
        <begin position="1"/>
        <end position="201"/>
    </location>
</feature>
<dbReference type="PROSITE" id="PS50011">
    <property type="entry name" value="PROTEIN_KINASE_DOM"/>
    <property type="match status" value="1"/>
</dbReference>
<comment type="similarity">
    <text evidence="1">Belongs to the protein kinase superfamily. BUD32 family.</text>
</comment>
<dbReference type="EMBL" id="RCSS01000093">
    <property type="protein sequence ID" value="RVD93059.1"/>
    <property type="molecule type" value="Genomic_DNA"/>
</dbReference>
<dbReference type="InterPro" id="IPR011009">
    <property type="entry name" value="Kinase-like_dom_sf"/>
</dbReference>
<evidence type="ECO:0000256" key="3">
    <source>
        <dbReference type="ARBA" id="ARBA00022527"/>
    </source>
</evidence>
<dbReference type="GO" id="GO:0005829">
    <property type="term" value="C:cytosol"/>
    <property type="evidence" value="ECO:0007669"/>
    <property type="project" value="TreeGrafter"/>
</dbReference>
<evidence type="ECO:0000256" key="5">
    <source>
        <dbReference type="ARBA" id="ARBA00022694"/>
    </source>
</evidence>
<dbReference type="EC" id="2.7.11.1" evidence="2"/>
<dbReference type="VEuPathDB" id="MicrosporidiaDB:TUBRATIS_004240"/>
<accession>A0A437API5</accession>
<comment type="caution">
    <text evidence="12">The sequence shown here is derived from an EMBL/GenBank/DDBJ whole genome shotgun (WGS) entry which is preliminary data.</text>
</comment>
<dbReference type="InterPro" id="IPR018934">
    <property type="entry name" value="RIO_dom"/>
</dbReference>
<reference evidence="12 13" key="1">
    <citation type="submission" date="2018-10" db="EMBL/GenBank/DDBJ databases">
        <title>Draft genome sequence of the microsporidian Tubulinosema ratisbonensis.</title>
        <authorList>
            <person name="Polonais V."/>
            <person name="Peyretaillade E."/>
            <person name="Niehus S."/>
            <person name="Wawrzyniak I."/>
            <person name="Franchet A."/>
            <person name="Gaspin C."/>
            <person name="Reichstadt M."/>
            <person name="Belser C."/>
            <person name="Labadie K."/>
            <person name="Delbac F."/>
            <person name="Ferrandon D."/>
        </authorList>
    </citation>
    <scope>NUCLEOTIDE SEQUENCE [LARGE SCALE GENOMIC DNA]</scope>
    <source>
        <strain evidence="12 13">Franzen</strain>
    </source>
</reference>
<evidence type="ECO:0000256" key="2">
    <source>
        <dbReference type="ARBA" id="ARBA00012513"/>
    </source>
</evidence>
<dbReference type="PANTHER" id="PTHR12209">
    <property type="entry name" value="NON-SPECIFIC SERINE/THREONINE PROTEIN KINASE"/>
    <property type="match status" value="1"/>
</dbReference>
<keyword evidence="6" id="KW-0547">Nucleotide-binding</keyword>